<reference evidence="8 9" key="2">
    <citation type="submission" date="2020-03" db="EMBL/GenBank/DDBJ databases">
        <title>Genome mining and metabolic profiling illuminate the polycyclic tetramate macrolactams from Streptomyces koyangensis SCSIO 5802.</title>
        <authorList>
            <person name="Ding W."/>
        </authorList>
    </citation>
    <scope>NUCLEOTIDE SEQUENCE [LARGE SCALE GENOMIC DNA]</scope>
    <source>
        <strain evidence="8 9">SCSIO 5802</strain>
    </source>
</reference>
<sequence>MTRSPSRAGGRALRAALLALALAFTLTSCADGAQAARVRANVLAFATDQQPDCLDPQVSPLDVTAMVGRNLFDSLVEMSADGSFEPWLAKSWTLSPDGRTYTFVLREGVTFHDGTPFTARAVRATLDHAVDPRTKSQYAASLISAYAGARVKDDHTVEVRLSRPDAAFLQALSTTYLGIQSPVSLRKNAGKLCGRPVGSGPFELTGWTRNRGLTMKRNPAYRWAPPSARHSGPARLDGLEIRFITEGTARFGALATDQVDAIANVPPAKIGALKVSRQLRLLRAEAPGVTNTAFLNTRSGPLSDERVRKALLRSVDLDQLVRTVYFGHYRRAWSVLTPTTPYYAESVEDSWPYDPKEAGRLLDEAGWTGRTPAGIRTRNGKPLTLRWPYIQEVHGKISTLAQGMQAQAKQVGIDLRWTSVDAGSFIQMTDSGRGLDMFSAGFVRADPDILRYWFGSSMTIAEGGGNVFHLDHPALDKALAEGLATLDPAARARAYATAQKELADHALALPTFVPVSLVGTTDRVRGLRFEPHAYPLFHDVSLGGDR</sequence>
<dbReference type="GO" id="GO:1904680">
    <property type="term" value="F:peptide transmembrane transporter activity"/>
    <property type="evidence" value="ECO:0007669"/>
    <property type="project" value="TreeGrafter"/>
</dbReference>
<evidence type="ECO:0000256" key="2">
    <source>
        <dbReference type="ARBA" id="ARBA00005695"/>
    </source>
</evidence>
<gene>
    <name evidence="8" type="ORF">G9U55_24710</name>
</gene>
<feature type="chain" id="PRO_5038771199" evidence="5">
    <location>
        <begin position="31"/>
        <end position="546"/>
    </location>
</feature>
<name>A0A2P1BT34_9ACTN</name>
<dbReference type="Gene3D" id="3.40.190.10">
    <property type="entry name" value="Periplasmic binding protein-like II"/>
    <property type="match status" value="1"/>
</dbReference>
<dbReference type="PANTHER" id="PTHR30290">
    <property type="entry name" value="PERIPLASMIC BINDING COMPONENT OF ABC TRANSPORTER"/>
    <property type="match status" value="1"/>
</dbReference>
<dbReference type="GO" id="GO:0030313">
    <property type="term" value="C:cell envelope"/>
    <property type="evidence" value="ECO:0007669"/>
    <property type="project" value="UniProtKB-SubCell"/>
</dbReference>
<dbReference type="InterPro" id="IPR030678">
    <property type="entry name" value="Peptide/Ni-bd"/>
</dbReference>
<comment type="similarity">
    <text evidence="2">Belongs to the bacterial solute-binding protein 5 family.</text>
</comment>
<protein>
    <submittedName>
        <fullName evidence="8">ABC transporter substrate-binding protein</fullName>
    </submittedName>
    <submittedName>
        <fullName evidence="7">AbmF1</fullName>
    </submittedName>
</protein>
<evidence type="ECO:0000313" key="8">
    <source>
        <dbReference type="EMBL" id="QRF05045.1"/>
    </source>
</evidence>
<comment type="subcellular location">
    <subcellularLocation>
        <location evidence="1">Cell envelope</location>
    </subcellularLocation>
</comment>
<dbReference type="Pfam" id="PF00496">
    <property type="entry name" value="SBP_bac_5"/>
    <property type="match status" value="1"/>
</dbReference>
<dbReference type="GO" id="GO:0042597">
    <property type="term" value="C:periplasmic space"/>
    <property type="evidence" value="ECO:0007669"/>
    <property type="project" value="UniProtKB-ARBA"/>
</dbReference>
<proteinExistence type="inferred from homology"/>
<evidence type="ECO:0000259" key="6">
    <source>
        <dbReference type="Pfam" id="PF00496"/>
    </source>
</evidence>
<evidence type="ECO:0000313" key="7">
    <source>
        <dbReference type="EMBL" id="AVI57419.1"/>
    </source>
</evidence>
<feature type="signal peptide" evidence="5">
    <location>
        <begin position="1"/>
        <end position="30"/>
    </location>
</feature>
<dbReference type="EMBL" id="CP049945">
    <property type="protein sequence ID" value="QRF05045.1"/>
    <property type="molecule type" value="Genomic_DNA"/>
</dbReference>
<dbReference type="PIRSF" id="PIRSF002741">
    <property type="entry name" value="MppA"/>
    <property type="match status" value="1"/>
</dbReference>
<reference evidence="7" key="1">
    <citation type="journal article" date="2018" name="Microb. Cell Fact.">
        <title>Characterization and heterologous expression of the neoabyssomicin/abyssomicin biosynthetic gene cluster from Streptomyces koyangensis SCSIO 5802.</title>
        <authorList>
            <person name="Tu J."/>
            <person name="Li S."/>
            <person name="Chen J."/>
            <person name="Song Y."/>
            <person name="Fu S."/>
            <person name="Ju J."/>
            <person name="Li Q."/>
        </authorList>
    </citation>
    <scope>NUCLEOTIDE SEQUENCE</scope>
    <source>
        <strain evidence="7">SCSIO 5802</strain>
    </source>
</reference>
<dbReference type="AlphaFoldDB" id="A0A2P1BT34"/>
<dbReference type="InterPro" id="IPR039424">
    <property type="entry name" value="SBP_5"/>
</dbReference>
<keyword evidence="9" id="KW-1185">Reference proteome</keyword>
<dbReference type="CDD" id="cd08492">
    <property type="entry name" value="PBP2_NikA_DppA_OppA_like_15"/>
    <property type="match status" value="1"/>
</dbReference>
<evidence type="ECO:0000256" key="3">
    <source>
        <dbReference type="ARBA" id="ARBA00022448"/>
    </source>
</evidence>
<keyword evidence="3" id="KW-0813">Transport</keyword>
<accession>A0A2P1BT34</accession>
<dbReference type="GO" id="GO:0015833">
    <property type="term" value="P:peptide transport"/>
    <property type="evidence" value="ECO:0007669"/>
    <property type="project" value="TreeGrafter"/>
</dbReference>
<evidence type="ECO:0000256" key="1">
    <source>
        <dbReference type="ARBA" id="ARBA00004196"/>
    </source>
</evidence>
<dbReference type="SUPFAM" id="SSF53850">
    <property type="entry name" value="Periplasmic binding protein-like II"/>
    <property type="match status" value="1"/>
</dbReference>
<dbReference type="RefSeq" id="WP_203215844.1">
    <property type="nucleotide sequence ID" value="NZ_CP049945.1"/>
</dbReference>
<organism evidence="7">
    <name type="scientific">Streptomyces koyangensis</name>
    <dbReference type="NCBI Taxonomy" id="188770"/>
    <lineage>
        <taxon>Bacteria</taxon>
        <taxon>Bacillati</taxon>
        <taxon>Actinomycetota</taxon>
        <taxon>Actinomycetes</taxon>
        <taxon>Kitasatosporales</taxon>
        <taxon>Streptomycetaceae</taxon>
        <taxon>Streptomyces</taxon>
        <taxon>Streptomyces aurantiacus group</taxon>
    </lineage>
</organism>
<evidence type="ECO:0000256" key="5">
    <source>
        <dbReference type="SAM" id="SignalP"/>
    </source>
</evidence>
<dbReference type="EMBL" id="MG243704">
    <property type="protein sequence ID" value="AVI57419.1"/>
    <property type="molecule type" value="Genomic_DNA"/>
</dbReference>
<dbReference type="GO" id="GO:0043190">
    <property type="term" value="C:ATP-binding cassette (ABC) transporter complex"/>
    <property type="evidence" value="ECO:0007669"/>
    <property type="project" value="InterPro"/>
</dbReference>
<feature type="domain" description="Solute-binding protein family 5" evidence="6">
    <location>
        <begin position="84"/>
        <end position="449"/>
    </location>
</feature>
<dbReference type="PROSITE" id="PS51257">
    <property type="entry name" value="PROKAR_LIPOPROTEIN"/>
    <property type="match status" value="1"/>
</dbReference>
<keyword evidence="4 5" id="KW-0732">Signal</keyword>
<dbReference type="InterPro" id="IPR000914">
    <property type="entry name" value="SBP_5_dom"/>
</dbReference>
<dbReference type="PANTHER" id="PTHR30290:SF10">
    <property type="entry name" value="PERIPLASMIC OLIGOPEPTIDE-BINDING PROTEIN-RELATED"/>
    <property type="match status" value="1"/>
</dbReference>
<evidence type="ECO:0000256" key="4">
    <source>
        <dbReference type="ARBA" id="ARBA00022729"/>
    </source>
</evidence>
<dbReference type="Proteomes" id="UP000596311">
    <property type="component" value="Chromosome"/>
</dbReference>
<evidence type="ECO:0000313" key="9">
    <source>
        <dbReference type="Proteomes" id="UP000596311"/>
    </source>
</evidence>
<dbReference type="Gene3D" id="3.10.105.10">
    <property type="entry name" value="Dipeptide-binding Protein, Domain 3"/>
    <property type="match status" value="1"/>
</dbReference>